<dbReference type="InterPro" id="IPR014710">
    <property type="entry name" value="RmlC-like_jellyroll"/>
</dbReference>
<dbReference type="InterPro" id="IPR000595">
    <property type="entry name" value="cNMP-bd_dom"/>
</dbReference>
<dbReference type="AlphaFoldDB" id="A0A6M0IQS6"/>
<dbReference type="Pfam" id="PF00027">
    <property type="entry name" value="cNMP_binding"/>
    <property type="match status" value="1"/>
</dbReference>
<gene>
    <name evidence="2" type="ORF">GK091_25730</name>
</gene>
<dbReference type="RefSeq" id="WP_164043617.1">
    <property type="nucleotide sequence ID" value="NZ_JAAGNZ010000004.1"/>
</dbReference>
<reference evidence="2 3" key="1">
    <citation type="submission" date="2020-02" db="EMBL/GenBank/DDBJ databases">
        <title>Draft genome sequence of two Spirosoma agri KCTC 52727 and Spirosoma terrae KCTC 52035.</title>
        <authorList>
            <person name="Rojas J."/>
            <person name="Ambika Manirajan B."/>
            <person name="Ratering S."/>
            <person name="Suarez C."/>
            <person name="Schnell S."/>
        </authorList>
    </citation>
    <scope>NUCLEOTIDE SEQUENCE [LARGE SCALE GENOMIC DNA]</scope>
    <source>
        <strain evidence="2 3">KCTC 52727</strain>
    </source>
</reference>
<organism evidence="2 3">
    <name type="scientific">Spirosoma agri</name>
    <dbReference type="NCBI Taxonomy" id="1987381"/>
    <lineage>
        <taxon>Bacteria</taxon>
        <taxon>Pseudomonadati</taxon>
        <taxon>Bacteroidota</taxon>
        <taxon>Cytophagia</taxon>
        <taxon>Cytophagales</taxon>
        <taxon>Cytophagaceae</taxon>
        <taxon>Spirosoma</taxon>
    </lineage>
</organism>
<accession>A0A6M0IQS6</accession>
<keyword evidence="3" id="KW-1185">Reference proteome</keyword>
<evidence type="ECO:0000259" key="1">
    <source>
        <dbReference type="PROSITE" id="PS50042"/>
    </source>
</evidence>
<dbReference type="SUPFAM" id="SSF51206">
    <property type="entry name" value="cAMP-binding domain-like"/>
    <property type="match status" value="1"/>
</dbReference>
<name>A0A6M0IQS6_9BACT</name>
<feature type="domain" description="Cyclic nucleotide-binding" evidence="1">
    <location>
        <begin position="10"/>
        <end position="113"/>
    </location>
</feature>
<dbReference type="PROSITE" id="PS50042">
    <property type="entry name" value="CNMP_BINDING_3"/>
    <property type="match status" value="1"/>
</dbReference>
<comment type="caution">
    <text evidence="2">The sequence shown here is derived from an EMBL/GenBank/DDBJ whole genome shotgun (WGS) entry which is preliminary data.</text>
</comment>
<sequence length="189" mass="21831">MEELLAYLLQFGQLDQQQRDLIQARVKARHIPKGAYFSEAGKIARHIGYVTEGIFRVCYYTKQGDSITRYFVYENRFVVDINSFREETPSAEYIEAVTDCRILVFSKQDFTELAALIPGWQDLFVKITSYVLENKLRVTSNMLAQDAQTRYLNFIDHYPGLVNRVPLAMLASYLGITPSSLSRIRKNIL</sequence>
<dbReference type="Proteomes" id="UP000477386">
    <property type="component" value="Unassembled WGS sequence"/>
</dbReference>
<proteinExistence type="predicted"/>
<dbReference type="Gene3D" id="2.60.120.10">
    <property type="entry name" value="Jelly Rolls"/>
    <property type="match status" value="1"/>
</dbReference>
<evidence type="ECO:0000313" key="2">
    <source>
        <dbReference type="EMBL" id="NEU70302.1"/>
    </source>
</evidence>
<dbReference type="EMBL" id="JAAGNZ010000004">
    <property type="protein sequence ID" value="NEU70302.1"/>
    <property type="molecule type" value="Genomic_DNA"/>
</dbReference>
<dbReference type="InterPro" id="IPR018490">
    <property type="entry name" value="cNMP-bd_dom_sf"/>
</dbReference>
<protein>
    <submittedName>
        <fullName evidence="2">Crp/Fnr family transcriptional regulator</fullName>
    </submittedName>
</protein>
<evidence type="ECO:0000313" key="3">
    <source>
        <dbReference type="Proteomes" id="UP000477386"/>
    </source>
</evidence>
<dbReference type="CDD" id="cd00038">
    <property type="entry name" value="CAP_ED"/>
    <property type="match status" value="1"/>
</dbReference>